<organism evidence="1 2">
    <name type="scientific">Segatella oulorum</name>
    <dbReference type="NCBI Taxonomy" id="28136"/>
    <lineage>
        <taxon>Bacteria</taxon>
        <taxon>Pseudomonadati</taxon>
        <taxon>Bacteroidota</taxon>
        <taxon>Bacteroidia</taxon>
        <taxon>Bacteroidales</taxon>
        <taxon>Prevotellaceae</taxon>
        <taxon>Segatella</taxon>
    </lineage>
</organism>
<proteinExistence type="predicted"/>
<gene>
    <name evidence="1" type="ORF">SAMN02745202_01446</name>
</gene>
<reference evidence="1 2" key="1">
    <citation type="submission" date="2017-02" db="EMBL/GenBank/DDBJ databases">
        <authorList>
            <person name="Peterson S.W."/>
        </authorList>
    </citation>
    <scope>NUCLEOTIDE SEQUENCE [LARGE SCALE GENOMIC DNA]</scope>
    <source>
        <strain evidence="1 2">ATCC 43324</strain>
    </source>
</reference>
<evidence type="ECO:0000313" key="2">
    <source>
        <dbReference type="Proteomes" id="UP000190065"/>
    </source>
</evidence>
<evidence type="ECO:0000313" key="1">
    <source>
        <dbReference type="EMBL" id="SJZ91439.1"/>
    </source>
</evidence>
<name>A0A1T4PIW6_9BACT</name>
<dbReference type="AlphaFoldDB" id="A0A1T4PIW6"/>
<protein>
    <submittedName>
        <fullName evidence="1">Uncharacterized protein</fullName>
    </submittedName>
</protein>
<dbReference type="Proteomes" id="UP000190065">
    <property type="component" value="Unassembled WGS sequence"/>
</dbReference>
<accession>A0A1T4PIW6</accession>
<sequence length="70" mass="7837">MKNGACIAYASDNINVFFVFMRSATDKRVSFGITVQDLSKIKKSGNTAVRHSFRFYHAMTYSTASGFMLV</sequence>
<dbReference type="EMBL" id="FUXK01000015">
    <property type="protein sequence ID" value="SJZ91439.1"/>
    <property type="molecule type" value="Genomic_DNA"/>
</dbReference>